<dbReference type="RefSeq" id="WP_143879557.1">
    <property type="nucleotide sequence ID" value="NZ_BAABLZ010000001.1"/>
</dbReference>
<dbReference type="AlphaFoldDB" id="A0A516V689"/>
<name>A0A516V689_9GAMM</name>
<accession>A0A516V689</accession>
<evidence type="ECO:0000313" key="2">
    <source>
        <dbReference type="EMBL" id="QDQ74046.1"/>
    </source>
</evidence>
<dbReference type="OrthoDB" id="6063089at2"/>
<organism evidence="2 3">
    <name type="scientific">Pseudoluteimonas lycopersici</name>
    <dbReference type="NCBI Taxonomy" id="1324796"/>
    <lineage>
        <taxon>Bacteria</taxon>
        <taxon>Pseudomonadati</taxon>
        <taxon>Pseudomonadota</taxon>
        <taxon>Gammaproteobacteria</taxon>
        <taxon>Lysobacterales</taxon>
        <taxon>Lysobacteraceae</taxon>
        <taxon>Pseudoluteimonas</taxon>
    </lineage>
</organism>
<sequence>MRTLLLAAAPVFLLGGMLATTPSHAATISKVANRNPAGACMLSIPTTDTGVRPKASGFRNEGTVNNFVICNFDVDTDIAGFTKLVVNFVSFDGAAHAFDCTGMDRYAGTATGDYATKSVSITAGGTAYISFLPSDFPSTGLVGWNASVTCTLPPGVSIITVAGYHDDNVGA</sequence>
<feature type="signal peptide" evidence="1">
    <location>
        <begin position="1"/>
        <end position="25"/>
    </location>
</feature>
<keyword evidence="1" id="KW-0732">Signal</keyword>
<protein>
    <recommendedName>
        <fullName evidence="4">CUB domain-containing protein</fullName>
    </recommendedName>
</protein>
<proteinExistence type="predicted"/>
<reference evidence="2 3" key="1">
    <citation type="submission" date="2019-07" db="EMBL/GenBank/DDBJ databases">
        <title>Lysobacter weifangensis sp. nov., isolated from bensulfuron-methyl contaminated farmland soil.</title>
        <authorList>
            <person name="Zhao H."/>
        </authorList>
    </citation>
    <scope>NUCLEOTIDE SEQUENCE [LARGE SCALE GENOMIC DNA]</scope>
    <source>
        <strain evidence="2 3">CC-Bw-6</strain>
    </source>
</reference>
<dbReference type="Proteomes" id="UP000315891">
    <property type="component" value="Chromosome"/>
</dbReference>
<gene>
    <name evidence="2" type="ORF">FNZ56_09220</name>
</gene>
<feature type="chain" id="PRO_5021795127" description="CUB domain-containing protein" evidence="1">
    <location>
        <begin position="26"/>
        <end position="171"/>
    </location>
</feature>
<dbReference type="EMBL" id="CP041742">
    <property type="protein sequence ID" value="QDQ74046.1"/>
    <property type="molecule type" value="Genomic_DNA"/>
</dbReference>
<evidence type="ECO:0000313" key="3">
    <source>
        <dbReference type="Proteomes" id="UP000315891"/>
    </source>
</evidence>
<evidence type="ECO:0008006" key="4">
    <source>
        <dbReference type="Google" id="ProtNLM"/>
    </source>
</evidence>
<keyword evidence="3" id="KW-1185">Reference proteome</keyword>
<evidence type="ECO:0000256" key="1">
    <source>
        <dbReference type="SAM" id="SignalP"/>
    </source>
</evidence>